<protein>
    <submittedName>
        <fullName evidence="8">Flagellar biosynthetic protein FliR</fullName>
    </submittedName>
</protein>
<evidence type="ECO:0000256" key="1">
    <source>
        <dbReference type="ARBA" id="ARBA00004651"/>
    </source>
</evidence>
<comment type="similarity">
    <text evidence="2">Belongs to the FliR/MopE/SpaR family.</text>
</comment>
<feature type="transmembrane region" description="Helical" evidence="7">
    <location>
        <begin position="203"/>
        <end position="227"/>
    </location>
</feature>
<feature type="transmembrane region" description="Helical" evidence="7">
    <location>
        <begin position="111"/>
        <end position="130"/>
    </location>
</feature>
<dbReference type="RefSeq" id="WP_126645942.1">
    <property type="nucleotide sequence ID" value="NZ_CP049806.1"/>
</dbReference>
<evidence type="ECO:0000256" key="5">
    <source>
        <dbReference type="ARBA" id="ARBA00022989"/>
    </source>
</evidence>
<evidence type="ECO:0000256" key="7">
    <source>
        <dbReference type="SAM" id="Phobius"/>
    </source>
</evidence>
<keyword evidence="6 7" id="KW-0472">Membrane</keyword>
<dbReference type="EMBL" id="CP049806">
    <property type="protein sequence ID" value="QIT18644.1"/>
    <property type="molecule type" value="Genomic_DNA"/>
</dbReference>
<keyword evidence="8" id="KW-0966">Cell projection</keyword>
<evidence type="ECO:0000256" key="3">
    <source>
        <dbReference type="ARBA" id="ARBA00022475"/>
    </source>
</evidence>
<evidence type="ECO:0000256" key="2">
    <source>
        <dbReference type="ARBA" id="ARBA00009772"/>
    </source>
</evidence>
<dbReference type="AlphaFoldDB" id="A0A6H0FWD4"/>
<comment type="subcellular location">
    <subcellularLocation>
        <location evidence="1">Cell membrane</location>
        <topology evidence="1">Multi-pass membrane protein</topology>
    </subcellularLocation>
</comment>
<keyword evidence="8" id="KW-0969">Cilium</keyword>
<evidence type="ECO:0000313" key="8">
    <source>
        <dbReference type="EMBL" id="QIT18644.1"/>
    </source>
</evidence>
<keyword evidence="8" id="KW-0282">Flagellum</keyword>
<dbReference type="InterPro" id="IPR002010">
    <property type="entry name" value="T3SS_IM_R"/>
</dbReference>
<dbReference type="PANTHER" id="PTHR30065:SF1">
    <property type="entry name" value="SURFACE PRESENTATION OF ANTIGENS PROTEIN SPAR"/>
    <property type="match status" value="1"/>
</dbReference>
<reference evidence="8 9" key="1">
    <citation type="submission" date="2020-03" db="EMBL/GenBank/DDBJ databases">
        <authorList>
            <person name="Zhang L."/>
            <person name="Han X."/>
            <person name="Chen Y."/>
            <person name="Yu Y."/>
        </authorList>
    </citation>
    <scope>NUCLEOTIDE SEQUENCE [LARGE SCALE GENOMIC DNA]</scope>
    <source>
        <strain evidence="8 9">A1254</strain>
    </source>
</reference>
<dbReference type="GO" id="GO:0005886">
    <property type="term" value="C:plasma membrane"/>
    <property type="evidence" value="ECO:0007669"/>
    <property type="project" value="UniProtKB-SubCell"/>
</dbReference>
<accession>A0A6H0FWD4</accession>
<dbReference type="PRINTS" id="PR00953">
    <property type="entry name" value="TYPE3IMRPROT"/>
</dbReference>
<dbReference type="Proteomes" id="UP000501692">
    <property type="component" value="Chromosome"/>
</dbReference>
<name>A0A6H0FWD4_ACIPI</name>
<evidence type="ECO:0000256" key="4">
    <source>
        <dbReference type="ARBA" id="ARBA00022692"/>
    </source>
</evidence>
<feature type="transmembrane region" description="Helical" evidence="7">
    <location>
        <begin position="169"/>
        <end position="191"/>
    </location>
</feature>
<feature type="transmembrane region" description="Helical" evidence="7">
    <location>
        <begin position="7"/>
        <end position="28"/>
    </location>
</feature>
<dbReference type="PANTHER" id="PTHR30065">
    <property type="entry name" value="FLAGELLAR BIOSYNTHETIC PROTEIN FLIR"/>
    <property type="match status" value="1"/>
</dbReference>
<feature type="transmembrane region" description="Helical" evidence="7">
    <location>
        <begin position="137"/>
        <end position="157"/>
    </location>
</feature>
<proteinExistence type="inferred from homology"/>
<keyword evidence="4 7" id="KW-0812">Transmembrane</keyword>
<keyword evidence="5 7" id="KW-1133">Transmembrane helix</keyword>
<evidence type="ECO:0000256" key="6">
    <source>
        <dbReference type="ARBA" id="ARBA00023136"/>
    </source>
</evidence>
<organism evidence="8 9">
    <name type="scientific">Acinetobacter pittii</name>
    <name type="common">Acinetobacter genomosp. 3</name>
    <dbReference type="NCBI Taxonomy" id="48296"/>
    <lineage>
        <taxon>Bacteria</taxon>
        <taxon>Pseudomonadati</taxon>
        <taxon>Pseudomonadota</taxon>
        <taxon>Gammaproteobacteria</taxon>
        <taxon>Moraxellales</taxon>
        <taxon>Moraxellaceae</taxon>
        <taxon>Acinetobacter</taxon>
        <taxon>Acinetobacter calcoaceticus/baumannii complex</taxon>
    </lineage>
</organism>
<dbReference type="GO" id="GO:0006605">
    <property type="term" value="P:protein targeting"/>
    <property type="evidence" value="ECO:0007669"/>
    <property type="project" value="InterPro"/>
</dbReference>
<feature type="transmembrane region" description="Helical" evidence="7">
    <location>
        <begin position="34"/>
        <end position="54"/>
    </location>
</feature>
<gene>
    <name evidence="8" type="ORF">G8E09_13445</name>
</gene>
<feature type="transmembrane region" description="Helical" evidence="7">
    <location>
        <begin position="61"/>
        <end position="82"/>
    </location>
</feature>
<keyword evidence="3" id="KW-1003">Cell membrane</keyword>
<evidence type="ECO:0000313" key="9">
    <source>
        <dbReference type="Proteomes" id="UP000501692"/>
    </source>
</evidence>
<dbReference type="Pfam" id="PF01311">
    <property type="entry name" value="Bac_export_1"/>
    <property type="match status" value="1"/>
</dbReference>
<sequence length="243" mass="26839">MFGFLEFTTVLLLSLRLLPIFVVMPLTIFTRAPIFFRLIIVLAISVILSGLVPIEHSVITISLIISEFLLGIVLAFGFHTAFASLDLVGKLLDLQIGINTAGVFDPSSSHLNGVISDLLIAIAGVLFFILNLHYTLLNGLVALFRVVPLGSFNFQLLNIKKLVSLMGEQFIFAFIILLPVILGVWLVDIAFAIMSRSMPQANIYFLALPVKFIAGLVLLMLAMPMIVQNIPRLFDEPLKLILF</sequence>